<dbReference type="eggNOG" id="COG0711">
    <property type="taxonomic scope" value="Bacteria"/>
</dbReference>
<comment type="function">
    <text evidence="11 15">F(1)F(0) ATP synthase produces ATP from ADP in the presence of a proton or sodium gradient. F-type ATPases consist of two structural domains, F(1) containing the extramembraneous catalytic core and F(0) containing the membrane proton channel, linked together by a central stalk and a peripheral stalk. During catalysis, ATP synthesis in the catalytic domain of F(1) is coupled via a rotary mechanism of the central stalk subunits to proton translocation.</text>
</comment>
<evidence type="ECO:0000256" key="17">
    <source>
        <dbReference type="SAM" id="Coils"/>
    </source>
</evidence>
<name>A0A095V1S6_9FLAO</name>
<evidence type="ECO:0000256" key="5">
    <source>
        <dbReference type="ARBA" id="ARBA00022692"/>
    </source>
</evidence>
<evidence type="ECO:0000256" key="6">
    <source>
        <dbReference type="ARBA" id="ARBA00022781"/>
    </source>
</evidence>
<evidence type="ECO:0000256" key="15">
    <source>
        <dbReference type="HAMAP-Rule" id="MF_01398"/>
    </source>
</evidence>
<keyword evidence="5 15" id="KW-0812">Transmembrane</keyword>
<evidence type="ECO:0000256" key="8">
    <source>
        <dbReference type="ARBA" id="ARBA00023065"/>
    </source>
</evidence>
<dbReference type="Pfam" id="PF00430">
    <property type="entry name" value="ATP-synt_B"/>
    <property type="match status" value="1"/>
</dbReference>
<organism evidence="18 19">
    <name type="scientific">Flavobacterium aquatile LMG 4008 = ATCC 11947</name>
    <dbReference type="NCBI Taxonomy" id="1453498"/>
    <lineage>
        <taxon>Bacteria</taxon>
        <taxon>Pseudomonadati</taxon>
        <taxon>Bacteroidota</taxon>
        <taxon>Flavobacteriia</taxon>
        <taxon>Flavobacteriales</taxon>
        <taxon>Flavobacteriaceae</taxon>
        <taxon>Flavobacterium</taxon>
    </lineage>
</organism>
<evidence type="ECO:0000313" key="19">
    <source>
        <dbReference type="Proteomes" id="UP000029554"/>
    </source>
</evidence>
<dbReference type="SUPFAM" id="SSF81573">
    <property type="entry name" value="F1F0 ATP synthase subunit B, membrane domain"/>
    <property type="match status" value="1"/>
</dbReference>
<evidence type="ECO:0000256" key="9">
    <source>
        <dbReference type="ARBA" id="ARBA00023136"/>
    </source>
</evidence>
<evidence type="ECO:0000256" key="11">
    <source>
        <dbReference type="ARBA" id="ARBA00025198"/>
    </source>
</evidence>
<dbReference type="InterPro" id="IPR028987">
    <property type="entry name" value="ATP_synth_B-like_membr_sf"/>
</dbReference>
<evidence type="ECO:0000256" key="3">
    <source>
        <dbReference type="ARBA" id="ARBA00022475"/>
    </source>
</evidence>
<feature type="coiled-coil region" evidence="17">
    <location>
        <begin position="46"/>
        <end position="91"/>
    </location>
</feature>
<dbReference type="RefSeq" id="WP_035124575.1">
    <property type="nucleotide sequence ID" value="NZ_JRHH01000002.1"/>
</dbReference>
<dbReference type="GO" id="GO:0046961">
    <property type="term" value="F:proton-transporting ATPase activity, rotational mechanism"/>
    <property type="evidence" value="ECO:0007669"/>
    <property type="project" value="TreeGrafter"/>
</dbReference>
<dbReference type="GO" id="GO:0012505">
    <property type="term" value="C:endomembrane system"/>
    <property type="evidence" value="ECO:0007669"/>
    <property type="project" value="UniProtKB-SubCell"/>
</dbReference>
<dbReference type="AlphaFoldDB" id="A0A095V1S6"/>
<dbReference type="InterPro" id="IPR050059">
    <property type="entry name" value="ATP_synthase_B_chain"/>
</dbReference>
<dbReference type="PANTHER" id="PTHR33445:SF1">
    <property type="entry name" value="ATP SYNTHASE SUBUNIT B"/>
    <property type="match status" value="1"/>
</dbReference>
<dbReference type="STRING" id="1453498.LG45_03935"/>
<evidence type="ECO:0000313" key="18">
    <source>
        <dbReference type="EMBL" id="KGD68805.1"/>
    </source>
</evidence>
<comment type="subunit">
    <text evidence="15">F-type ATPases have 2 components, F(1) - the catalytic core - and F(0) - the membrane proton channel. F(1) has five subunits: alpha(3), beta(3), gamma(1), delta(1), epsilon(1). F(0) has three main subunits: a(1), b(2) and c(10-14). The alpha and beta chains form an alternating ring which encloses part of the gamma chain. F(1) is attached to F(0) by a central stalk formed by the gamma and epsilon chains, while a peripheral stalk is formed by the delta and b chains.</text>
</comment>
<dbReference type="NCBIfam" id="TIGR01144">
    <property type="entry name" value="ATP_synt_b"/>
    <property type="match status" value="1"/>
</dbReference>
<comment type="caution">
    <text evidence="18">The sequence shown here is derived from an EMBL/GenBank/DDBJ whole genome shotgun (WGS) entry which is preliminary data.</text>
</comment>
<accession>A0A095V1S6</accession>
<keyword evidence="4 15" id="KW-0138">CF(0)</keyword>
<dbReference type="GO" id="GO:0045259">
    <property type="term" value="C:proton-transporting ATP synthase complex"/>
    <property type="evidence" value="ECO:0007669"/>
    <property type="project" value="UniProtKB-KW"/>
</dbReference>
<dbReference type="OrthoDB" id="9795289at2"/>
<dbReference type="InterPro" id="IPR005864">
    <property type="entry name" value="ATP_synth_F0_bsu_bac"/>
</dbReference>
<keyword evidence="2 15" id="KW-0813">Transport</keyword>
<evidence type="ECO:0000256" key="7">
    <source>
        <dbReference type="ARBA" id="ARBA00022989"/>
    </source>
</evidence>
<proteinExistence type="inferred from homology"/>
<evidence type="ECO:0000256" key="1">
    <source>
        <dbReference type="ARBA" id="ARBA00005513"/>
    </source>
</evidence>
<dbReference type="PANTHER" id="PTHR33445">
    <property type="entry name" value="ATP SYNTHASE SUBUNIT B', CHLOROPLASTIC"/>
    <property type="match status" value="1"/>
</dbReference>
<comment type="similarity">
    <text evidence="1 15 16">Belongs to the ATPase B chain family.</text>
</comment>
<dbReference type="CDD" id="cd06503">
    <property type="entry name" value="ATP-synt_Fo_b"/>
    <property type="match status" value="1"/>
</dbReference>
<sequence>MEKLINDFSFGLFIWQVVIFVGLILLLKKFAWKPILDAVNEREEGIKNALLSAENAKKEMQNLKSDNEKLLAEARAERDALMKEAREIKDKMINDAKVEAQATGEKMIEQAKAAITSEKNAAMAELKNQVSSLSLEIAEKVLRDELSNKEAQTKLVEKMLGDAKLN</sequence>
<dbReference type="HAMAP" id="MF_01398">
    <property type="entry name" value="ATP_synth_b_bprime"/>
    <property type="match status" value="1"/>
</dbReference>
<dbReference type="EMBL" id="JRHH01000002">
    <property type="protein sequence ID" value="KGD68805.1"/>
    <property type="molecule type" value="Genomic_DNA"/>
</dbReference>
<evidence type="ECO:0000256" key="2">
    <source>
        <dbReference type="ARBA" id="ARBA00022448"/>
    </source>
</evidence>
<keyword evidence="19" id="KW-1185">Reference proteome</keyword>
<evidence type="ECO:0000256" key="16">
    <source>
        <dbReference type="RuleBase" id="RU003848"/>
    </source>
</evidence>
<keyword evidence="18" id="KW-0378">Hydrolase</keyword>
<evidence type="ECO:0000256" key="13">
    <source>
        <dbReference type="ARBA" id="ARBA00026054"/>
    </source>
</evidence>
<dbReference type="Gene3D" id="1.20.5.620">
    <property type="entry name" value="F1F0 ATP synthase subunit B, membrane domain"/>
    <property type="match status" value="1"/>
</dbReference>
<gene>
    <name evidence="15" type="primary">atpF</name>
    <name evidence="18" type="ORF">LG45_03935</name>
</gene>
<comment type="function">
    <text evidence="12">Component of the F(0) channel, it forms part of the peripheral stalk, linking F(1) to F(0). The b'-subunit is a diverged and duplicated form of b found in plants and photosynthetic bacteria.</text>
</comment>
<feature type="transmembrane region" description="Helical" evidence="15">
    <location>
        <begin position="12"/>
        <end position="32"/>
    </location>
</feature>
<comment type="subcellular location">
    <subcellularLocation>
        <location evidence="15">Cell membrane</location>
        <topology evidence="15">Single-pass membrane protein</topology>
    </subcellularLocation>
    <subcellularLocation>
        <location evidence="14">Endomembrane system</location>
        <topology evidence="14">Single-pass membrane protein</topology>
    </subcellularLocation>
</comment>
<dbReference type="InterPro" id="IPR002146">
    <property type="entry name" value="ATP_synth_b/b'su_bac/chlpt"/>
</dbReference>
<keyword evidence="8 15" id="KW-0406">Ion transport</keyword>
<comment type="subunit">
    <text evidence="13">F-type ATPases have 2 components, F(1) - the catalytic core - and F(0) - the membrane proton channel. F(1) has five subunits: alpha(3), beta(3), gamma(1), delta(1), epsilon(1). F(0) has four main subunits: a(1), b(2) and c(10-14). The alpha and beta chains form an alternating ring which encloses part of the gamma chain. F(1) is attached to F(0) by a central stalk formed by the gamma and epsilon chains, while a peripheral stalk is formed by the delta and b chains.</text>
</comment>
<dbReference type="GO" id="GO:0005886">
    <property type="term" value="C:plasma membrane"/>
    <property type="evidence" value="ECO:0007669"/>
    <property type="project" value="UniProtKB-SubCell"/>
</dbReference>
<keyword evidence="9 15" id="KW-0472">Membrane</keyword>
<keyword evidence="6 15" id="KW-0375">Hydrogen ion transport</keyword>
<evidence type="ECO:0000256" key="4">
    <source>
        <dbReference type="ARBA" id="ARBA00022547"/>
    </source>
</evidence>
<protein>
    <recommendedName>
        <fullName evidence="15">ATP synthase subunit b</fullName>
    </recommendedName>
    <alternativeName>
        <fullName evidence="15">ATP synthase F(0) sector subunit b</fullName>
    </alternativeName>
    <alternativeName>
        <fullName evidence="15">ATPase subunit I</fullName>
    </alternativeName>
    <alternativeName>
        <fullName evidence="15">F-type ATPase subunit b</fullName>
        <shortName evidence="15">F-ATPase subunit b</shortName>
    </alternativeName>
</protein>
<evidence type="ECO:0000256" key="14">
    <source>
        <dbReference type="ARBA" id="ARBA00037847"/>
    </source>
</evidence>
<keyword evidence="17" id="KW-0175">Coiled coil</keyword>
<dbReference type="GO" id="GO:0046933">
    <property type="term" value="F:proton-transporting ATP synthase activity, rotational mechanism"/>
    <property type="evidence" value="ECO:0007669"/>
    <property type="project" value="UniProtKB-UniRule"/>
</dbReference>
<dbReference type="GO" id="GO:0016787">
    <property type="term" value="F:hydrolase activity"/>
    <property type="evidence" value="ECO:0007669"/>
    <property type="project" value="UniProtKB-KW"/>
</dbReference>
<keyword evidence="7 15" id="KW-1133">Transmembrane helix</keyword>
<keyword evidence="3 15" id="KW-1003">Cell membrane</keyword>
<reference evidence="18 19" key="1">
    <citation type="submission" date="2014-09" db="EMBL/GenBank/DDBJ databases">
        <title>Whole Genome Shotgun of Flavobacterium aquatile LMG 4008.</title>
        <authorList>
            <person name="Gale A.N."/>
            <person name="Pipes S.E."/>
            <person name="Newman J.D."/>
        </authorList>
    </citation>
    <scope>NUCLEOTIDE SEQUENCE [LARGE SCALE GENOMIC DNA]</scope>
    <source>
        <strain evidence="18 19">LMG 4008</strain>
    </source>
</reference>
<evidence type="ECO:0000256" key="12">
    <source>
        <dbReference type="ARBA" id="ARBA00025614"/>
    </source>
</evidence>
<keyword evidence="10 15" id="KW-0066">ATP synthesis</keyword>
<evidence type="ECO:0000256" key="10">
    <source>
        <dbReference type="ARBA" id="ARBA00023310"/>
    </source>
</evidence>
<dbReference type="Proteomes" id="UP000029554">
    <property type="component" value="Unassembled WGS sequence"/>
</dbReference>
<dbReference type="NCBIfam" id="NF011041">
    <property type="entry name" value="PRK14471.1"/>
    <property type="match status" value="1"/>
</dbReference>